<dbReference type="InterPro" id="IPR000873">
    <property type="entry name" value="AMP-dep_synth/lig_dom"/>
</dbReference>
<dbReference type="GO" id="GO:0005524">
    <property type="term" value="F:ATP binding"/>
    <property type="evidence" value="ECO:0007669"/>
    <property type="project" value="UniProtKB-KW"/>
</dbReference>
<feature type="transmembrane region" description="Helical" evidence="5">
    <location>
        <begin position="81"/>
        <end position="100"/>
    </location>
</feature>
<dbReference type="Gene3D" id="3.30.300.30">
    <property type="match status" value="1"/>
</dbReference>
<dbReference type="CDD" id="cd05911">
    <property type="entry name" value="Firefly_Luc_like"/>
    <property type="match status" value="1"/>
</dbReference>
<protein>
    <recommendedName>
        <fullName evidence="10">4-coumarate-CoA ligase</fullName>
    </recommendedName>
</protein>
<dbReference type="AlphaFoldDB" id="A0A1L9RJV7"/>
<evidence type="ECO:0000259" key="6">
    <source>
        <dbReference type="Pfam" id="PF00501"/>
    </source>
</evidence>
<evidence type="ECO:0000259" key="7">
    <source>
        <dbReference type="Pfam" id="PF13193"/>
    </source>
</evidence>
<evidence type="ECO:0000313" key="9">
    <source>
        <dbReference type="Proteomes" id="UP000184383"/>
    </source>
</evidence>
<dbReference type="Proteomes" id="UP000184383">
    <property type="component" value="Unassembled WGS sequence"/>
</dbReference>
<dbReference type="GO" id="GO:0016405">
    <property type="term" value="F:CoA-ligase activity"/>
    <property type="evidence" value="ECO:0007669"/>
    <property type="project" value="TreeGrafter"/>
</dbReference>
<dbReference type="Pfam" id="PF00501">
    <property type="entry name" value="AMP-binding"/>
    <property type="match status" value="1"/>
</dbReference>
<organism evidence="8 9">
    <name type="scientific">Aspergillus wentii DTO 134E9</name>
    <dbReference type="NCBI Taxonomy" id="1073089"/>
    <lineage>
        <taxon>Eukaryota</taxon>
        <taxon>Fungi</taxon>
        <taxon>Dikarya</taxon>
        <taxon>Ascomycota</taxon>
        <taxon>Pezizomycotina</taxon>
        <taxon>Eurotiomycetes</taxon>
        <taxon>Eurotiomycetidae</taxon>
        <taxon>Eurotiales</taxon>
        <taxon>Aspergillaceae</taxon>
        <taxon>Aspergillus</taxon>
        <taxon>Aspergillus subgen. Cremei</taxon>
    </lineage>
</organism>
<feature type="domain" description="AMP-binding enzyme C-terminal" evidence="7">
    <location>
        <begin position="464"/>
        <end position="539"/>
    </location>
</feature>
<evidence type="ECO:0008006" key="10">
    <source>
        <dbReference type="Google" id="ProtNLM"/>
    </source>
</evidence>
<evidence type="ECO:0000256" key="5">
    <source>
        <dbReference type="SAM" id="Phobius"/>
    </source>
</evidence>
<dbReference type="FunFam" id="3.30.300.30:FF:000007">
    <property type="entry name" value="4-coumarate--CoA ligase 2"/>
    <property type="match status" value="1"/>
</dbReference>
<dbReference type="InterPro" id="IPR042099">
    <property type="entry name" value="ANL_N_sf"/>
</dbReference>
<evidence type="ECO:0000256" key="4">
    <source>
        <dbReference type="ARBA" id="ARBA00022840"/>
    </source>
</evidence>
<dbReference type="EMBL" id="KV878212">
    <property type="protein sequence ID" value="OJJ35183.1"/>
    <property type="molecule type" value="Genomic_DNA"/>
</dbReference>
<gene>
    <name evidence="8" type="ORF">ASPWEDRAFT_172010</name>
</gene>
<name>A0A1L9RJV7_ASPWE</name>
<dbReference type="STRING" id="1073089.A0A1L9RJV7"/>
<keyword evidence="5" id="KW-1133">Transmembrane helix</keyword>
<sequence length="561" mass="62577">MPFKSRWHVDIPDAHLASQLFTSPTRPLSKTHRCFSEAARPDTHYFSIHDYRLWCQRFAAGLRKSGLQTGDRVLLFSGNDLFFPVVFMGVIMAGGIFSGANPTFVARELAYQLQDSGSTYLICADTSLDTGIEAARMAGIEQDRVFVFNNEIFDGRGQGLKGCRYWGDLVASVEEGSQFAWDELSTPEKASRTLALNYSSGTTGRPKGVEISHKNYVANMLQYDYLFYLYPDHKERRARARWVCFLPMYHAMAQNIFIAVGLRRKVPVYIMPKFDFIKVLEYIEKFRITDLILVPPVVVALAKHPAVKSGKYDLSSVETIGSGAAPLGREVCEEVEALWEPGRINIKQGWGMTETTCSIMGWDPTQKSHTASVGELNANCEAKIMAEDNITELGRNQRGELWVRSQNIMKGYWRNPQATRETKTADGWLKTGDIAYVDGDGKFHVVDRKKELIKVKGNQVAPAELEALLLEHPAVADVAVIGLAVNDDERPRAYIVLAHGQTATAKDILAFVDGKVSAFKRITGGVVFVDAIPKNPSGKILRKVLRDRAKEETQQTATAKL</sequence>
<dbReference type="InterPro" id="IPR025110">
    <property type="entry name" value="AMP-bd_C"/>
</dbReference>
<evidence type="ECO:0000256" key="2">
    <source>
        <dbReference type="ARBA" id="ARBA00006432"/>
    </source>
</evidence>
<comment type="pathway">
    <text evidence="1">Siderophore biosynthesis.</text>
</comment>
<evidence type="ECO:0000256" key="1">
    <source>
        <dbReference type="ARBA" id="ARBA00004924"/>
    </source>
</evidence>
<dbReference type="PANTHER" id="PTHR24096:SF424">
    <property type="entry name" value="ACETYL-COA SYNTHETASE-LIKE PROTEIN-RELATED"/>
    <property type="match status" value="1"/>
</dbReference>
<comment type="similarity">
    <text evidence="2">Belongs to the ATP-dependent AMP-binding enzyme family.</text>
</comment>
<accession>A0A1L9RJV7</accession>
<evidence type="ECO:0000256" key="3">
    <source>
        <dbReference type="ARBA" id="ARBA00022741"/>
    </source>
</evidence>
<proteinExistence type="inferred from homology"/>
<dbReference type="OrthoDB" id="6509636at2759"/>
<keyword evidence="3" id="KW-0547">Nucleotide-binding</keyword>
<dbReference type="PANTHER" id="PTHR24096">
    <property type="entry name" value="LONG-CHAIN-FATTY-ACID--COA LIGASE"/>
    <property type="match status" value="1"/>
</dbReference>
<dbReference type="SUPFAM" id="SSF56801">
    <property type="entry name" value="Acetyl-CoA synthetase-like"/>
    <property type="match status" value="1"/>
</dbReference>
<dbReference type="GeneID" id="63746722"/>
<dbReference type="FunFam" id="3.40.50.12780:FF:000003">
    <property type="entry name" value="Long-chain-fatty-acid--CoA ligase FadD"/>
    <property type="match status" value="1"/>
</dbReference>
<dbReference type="Gene3D" id="3.40.50.12780">
    <property type="entry name" value="N-terminal domain of ligase-like"/>
    <property type="match status" value="1"/>
</dbReference>
<dbReference type="Pfam" id="PF13193">
    <property type="entry name" value="AMP-binding_C"/>
    <property type="match status" value="1"/>
</dbReference>
<keyword evidence="4" id="KW-0067">ATP-binding</keyword>
<keyword evidence="5" id="KW-0472">Membrane</keyword>
<keyword evidence="5" id="KW-0812">Transmembrane</keyword>
<dbReference type="RefSeq" id="XP_040688859.1">
    <property type="nucleotide sequence ID" value="XM_040830874.1"/>
</dbReference>
<feature type="domain" description="AMP-dependent synthetase/ligase" evidence="6">
    <location>
        <begin position="43"/>
        <end position="413"/>
    </location>
</feature>
<dbReference type="InterPro" id="IPR020845">
    <property type="entry name" value="AMP-binding_CS"/>
</dbReference>
<dbReference type="PROSITE" id="PS00455">
    <property type="entry name" value="AMP_BINDING"/>
    <property type="match status" value="1"/>
</dbReference>
<keyword evidence="9" id="KW-1185">Reference proteome</keyword>
<dbReference type="InterPro" id="IPR045851">
    <property type="entry name" value="AMP-bd_C_sf"/>
</dbReference>
<dbReference type="VEuPathDB" id="FungiDB:ASPWEDRAFT_172010"/>
<reference evidence="9" key="1">
    <citation type="journal article" date="2017" name="Genome Biol.">
        <title>Comparative genomics reveals high biological diversity and specific adaptations in the industrially and medically important fungal genus Aspergillus.</title>
        <authorList>
            <person name="de Vries R.P."/>
            <person name="Riley R."/>
            <person name="Wiebenga A."/>
            <person name="Aguilar-Osorio G."/>
            <person name="Amillis S."/>
            <person name="Uchima C.A."/>
            <person name="Anderluh G."/>
            <person name="Asadollahi M."/>
            <person name="Askin M."/>
            <person name="Barry K."/>
            <person name="Battaglia E."/>
            <person name="Bayram O."/>
            <person name="Benocci T."/>
            <person name="Braus-Stromeyer S.A."/>
            <person name="Caldana C."/>
            <person name="Canovas D."/>
            <person name="Cerqueira G.C."/>
            <person name="Chen F."/>
            <person name="Chen W."/>
            <person name="Choi C."/>
            <person name="Clum A."/>
            <person name="Dos Santos R.A."/>
            <person name="Damasio A.R."/>
            <person name="Diallinas G."/>
            <person name="Emri T."/>
            <person name="Fekete E."/>
            <person name="Flipphi M."/>
            <person name="Freyberg S."/>
            <person name="Gallo A."/>
            <person name="Gournas C."/>
            <person name="Habgood R."/>
            <person name="Hainaut M."/>
            <person name="Harispe M.L."/>
            <person name="Henrissat B."/>
            <person name="Hilden K.S."/>
            <person name="Hope R."/>
            <person name="Hossain A."/>
            <person name="Karabika E."/>
            <person name="Karaffa L."/>
            <person name="Karanyi Z."/>
            <person name="Krasevec N."/>
            <person name="Kuo A."/>
            <person name="Kusch H."/>
            <person name="LaButti K."/>
            <person name="Lagendijk E.L."/>
            <person name="Lapidus A."/>
            <person name="Levasseur A."/>
            <person name="Lindquist E."/>
            <person name="Lipzen A."/>
            <person name="Logrieco A.F."/>
            <person name="MacCabe A."/>
            <person name="Maekelae M.R."/>
            <person name="Malavazi I."/>
            <person name="Melin P."/>
            <person name="Meyer V."/>
            <person name="Mielnichuk N."/>
            <person name="Miskei M."/>
            <person name="Molnar A.P."/>
            <person name="Mule G."/>
            <person name="Ngan C.Y."/>
            <person name="Orejas M."/>
            <person name="Orosz E."/>
            <person name="Ouedraogo J.P."/>
            <person name="Overkamp K.M."/>
            <person name="Park H.-S."/>
            <person name="Perrone G."/>
            <person name="Piumi F."/>
            <person name="Punt P.J."/>
            <person name="Ram A.F."/>
            <person name="Ramon A."/>
            <person name="Rauscher S."/>
            <person name="Record E."/>
            <person name="Riano-Pachon D.M."/>
            <person name="Robert V."/>
            <person name="Roehrig J."/>
            <person name="Ruller R."/>
            <person name="Salamov A."/>
            <person name="Salih N.S."/>
            <person name="Samson R.A."/>
            <person name="Sandor E."/>
            <person name="Sanguinetti M."/>
            <person name="Schuetze T."/>
            <person name="Sepcic K."/>
            <person name="Shelest E."/>
            <person name="Sherlock G."/>
            <person name="Sophianopoulou V."/>
            <person name="Squina F.M."/>
            <person name="Sun H."/>
            <person name="Susca A."/>
            <person name="Todd R.B."/>
            <person name="Tsang A."/>
            <person name="Unkles S.E."/>
            <person name="van de Wiele N."/>
            <person name="van Rossen-Uffink D."/>
            <person name="Oliveira J.V."/>
            <person name="Vesth T.C."/>
            <person name="Visser J."/>
            <person name="Yu J.-H."/>
            <person name="Zhou M."/>
            <person name="Andersen M.R."/>
            <person name="Archer D.B."/>
            <person name="Baker S.E."/>
            <person name="Benoit I."/>
            <person name="Brakhage A.A."/>
            <person name="Braus G.H."/>
            <person name="Fischer R."/>
            <person name="Frisvad J.C."/>
            <person name="Goldman G.H."/>
            <person name="Houbraken J."/>
            <person name="Oakley B."/>
            <person name="Pocsi I."/>
            <person name="Scazzocchio C."/>
            <person name="Seiboth B."/>
            <person name="vanKuyk P.A."/>
            <person name="Wortman J."/>
            <person name="Dyer P.S."/>
            <person name="Grigoriev I.V."/>
        </authorList>
    </citation>
    <scope>NUCLEOTIDE SEQUENCE [LARGE SCALE GENOMIC DNA]</scope>
    <source>
        <strain evidence="9">DTO 134E9</strain>
    </source>
</reference>
<evidence type="ECO:0000313" key="8">
    <source>
        <dbReference type="EMBL" id="OJJ35183.1"/>
    </source>
</evidence>